<dbReference type="GO" id="GO:0005829">
    <property type="term" value="C:cytosol"/>
    <property type="evidence" value="ECO:0007669"/>
    <property type="project" value="TreeGrafter"/>
</dbReference>
<evidence type="ECO:0000256" key="2">
    <source>
        <dbReference type="ARBA" id="ARBA00022840"/>
    </source>
</evidence>
<dbReference type="InterPro" id="IPR050625">
    <property type="entry name" value="ParA/MinD_ATPase"/>
</dbReference>
<dbReference type="Pfam" id="PF01656">
    <property type="entry name" value="CbiA"/>
    <property type="match status" value="1"/>
</dbReference>
<dbReference type="RefSeq" id="WP_147164127.1">
    <property type="nucleotide sequence ID" value="NZ_BJZO01000061.1"/>
</dbReference>
<dbReference type="GO" id="GO:0009898">
    <property type="term" value="C:cytoplasmic side of plasma membrane"/>
    <property type="evidence" value="ECO:0007669"/>
    <property type="project" value="TreeGrafter"/>
</dbReference>
<dbReference type="GO" id="GO:0005524">
    <property type="term" value="F:ATP binding"/>
    <property type="evidence" value="ECO:0007669"/>
    <property type="project" value="UniProtKB-KW"/>
</dbReference>
<keyword evidence="2" id="KW-0067">ATP-binding</keyword>
<keyword evidence="1" id="KW-0547">Nucleotide-binding</keyword>
<organism evidence="4 5">
    <name type="scientific">Pararhodospirillum oryzae</name>
    <dbReference type="NCBI Taxonomy" id="478448"/>
    <lineage>
        <taxon>Bacteria</taxon>
        <taxon>Pseudomonadati</taxon>
        <taxon>Pseudomonadota</taxon>
        <taxon>Alphaproteobacteria</taxon>
        <taxon>Rhodospirillales</taxon>
        <taxon>Rhodospirillaceae</taxon>
        <taxon>Pararhodospirillum</taxon>
    </lineage>
</organism>
<sequence length="431" mass="47272">MSTFDTIVPVLQECLEAVPPSSGTSFLVNRDLNGRVRLIVPAEVERDDARRGWFEALSRRLSERLGPHAPLSQGGLLFEDDLEAVCADAPRFPLEKFPQVRVVDRLIAEGGWATLAPSSPRVPRVAFSSIKGGVGRSTALAAAAWALADAGRRVLVLDLDLESPGLSSSLLPEDRRPPFGLVDWLVEDLVDNGAAVFDGLTASSPLATNGEIRVVPAHGREPGEYVAKLGRVWMARRAPGQAPEPWTRRLARLIDALEDTWQPDLVLLDARAGLDDIAAACVTDLGAELVLLFASDSAQTWQGYRVLFELWQRHGIARDMRKRLQLVGAMVPDDERRGEVIDGLREHGHDVFEELMYDSLSPDDDGAEAFAFARDDETAPHAPWVIRWNRGFSTLSSLHGRLREIDRDTVHLIFGPLVEGIASLVETGNTP</sequence>
<dbReference type="Gene3D" id="3.40.50.300">
    <property type="entry name" value="P-loop containing nucleotide triphosphate hydrolases"/>
    <property type="match status" value="1"/>
</dbReference>
<dbReference type="InterPro" id="IPR002586">
    <property type="entry name" value="CobQ/CobB/MinD/ParA_Nub-bd_dom"/>
</dbReference>
<proteinExistence type="predicted"/>
<dbReference type="SUPFAM" id="SSF52540">
    <property type="entry name" value="P-loop containing nucleoside triphosphate hydrolases"/>
    <property type="match status" value="1"/>
</dbReference>
<reference evidence="4 5" key="1">
    <citation type="submission" date="2019-07" db="EMBL/GenBank/DDBJ databases">
        <title>Whole genome shotgun sequence of Rhodospirillum oryzae NBRC 107573.</title>
        <authorList>
            <person name="Hosoyama A."/>
            <person name="Uohara A."/>
            <person name="Ohji S."/>
            <person name="Ichikawa N."/>
        </authorList>
    </citation>
    <scope>NUCLEOTIDE SEQUENCE [LARGE SCALE GENOMIC DNA]</scope>
    <source>
        <strain evidence="4 5">NBRC 107573</strain>
    </source>
</reference>
<dbReference type="NCBIfam" id="NF047398">
    <property type="entry name" value="AAA_KGGVGR"/>
    <property type="match status" value="1"/>
</dbReference>
<comment type="caution">
    <text evidence="4">The sequence shown here is derived from an EMBL/GenBank/DDBJ whole genome shotgun (WGS) entry which is preliminary data.</text>
</comment>
<dbReference type="GO" id="GO:0016887">
    <property type="term" value="F:ATP hydrolysis activity"/>
    <property type="evidence" value="ECO:0007669"/>
    <property type="project" value="TreeGrafter"/>
</dbReference>
<keyword evidence="5" id="KW-1185">Reference proteome</keyword>
<evidence type="ECO:0000259" key="3">
    <source>
        <dbReference type="Pfam" id="PF01656"/>
    </source>
</evidence>
<name>A0A512H9I7_9PROT</name>
<dbReference type="GO" id="GO:0051782">
    <property type="term" value="P:negative regulation of cell division"/>
    <property type="evidence" value="ECO:0007669"/>
    <property type="project" value="TreeGrafter"/>
</dbReference>
<evidence type="ECO:0000313" key="5">
    <source>
        <dbReference type="Proteomes" id="UP000321567"/>
    </source>
</evidence>
<evidence type="ECO:0000256" key="1">
    <source>
        <dbReference type="ARBA" id="ARBA00022741"/>
    </source>
</evidence>
<dbReference type="InterPro" id="IPR027417">
    <property type="entry name" value="P-loop_NTPase"/>
</dbReference>
<dbReference type="EMBL" id="BJZO01000061">
    <property type="protein sequence ID" value="GEO82113.1"/>
    <property type="molecule type" value="Genomic_DNA"/>
</dbReference>
<protein>
    <recommendedName>
        <fullName evidence="3">CobQ/CobB/MinD/ParA nucleotide binding domain-containing protein</fullName>
    </recommendedName>
</protein>
<feature type="domain" description="CobQ/CobB/MinD/ParA nucleotide binding" evidence="3">
    <location>
        <begin position="126"/>
        <end position="267"/>
    </location>
</feature>
<accession>A0A512H9I7</accession>
<gene>
    <name evidence="4" type="ORF">ROR02_22440</name>
</gene>
<dbReference type="PANTHER" id="PTHR43384">
    <property type="entry name" value="SEPTUM SITE-DETERMINING PROTEIN MIND HOMOLOG, CHLOROPLASTIC-RELATED"/>
    <property type="match status" value="1"/>
</dbReference>
<dbReference type="PANTHER" id="PTHR43384:SF6">
    <property type="entry name" value="SEPTUM SITE-DETERMINING PROTEIN MIND HOMOLOG, CHLOROPLASTIC"/>
    <property type="match status" value="1"/>
</dbReference>
<dbReference type="Proteomes" id="UP000321567">
    <property type="component" value="Unassembled WGS sequence"/>
</dbReference>
<evidence type="ECO:0000313" key="4">
    <source>
        <dbReference type="EMBL" id="GEO82113.1"/>
    </source>
</evidence>
<dbReference type="AlphaFoldDB" id="A0A512H9I7"/>
<dbReference type="OrthoDB" id="9804460at2"/>